<protein>
    <submittedName>
        <fullName evidence="2">Uncharacterized protein</fullName>
    </submittedName>
</protein>
<dbReference type="EMBL" id="BARV01000239">
    <property type="protein sequence ID" value="GAH95571.1"/>
    <property type="molecule type" value="Genomic_DNA"/>
</dbReference>
<proteinExistence type="predicted"/>
<feature type="coiled-coil region" evidence="1">
    <location>
        <begin position="2"/>
        <end position="29"/>
    </location>
</feature>
<feature type="non-terminal residue" evidence="2">
    <location>
        <position position="36"/>
    </location>
</feature>
<accession>X1JLG2</accession>
<comment type="caution">
    <text evidence="2">The sequence shown here is derived from an EMBL/GenBank/DDBJ whole genome shotgun (WGS) entry which is preliminary data.</text>
</comment>
<keyword evidence="1" id="KW-0175">Coiled coil</keyword>
<gene>
    <name evidence="2" type="ORF">S06H3_01046</name>
</gene>
<organism evidence="2">
    <name type="scientific">marine sediment metagenome</name>
    <dbReference type="NCBI Taxonomy" id="412755"/>
    <lineage>
        <taxon>unclassified sequences</taxon>
        <taxon>metagenomes</taxon>
        <taxon>ecological metagenomes</taxon>
    </lineage>
</organism>
<name>X1JLG2_9ZZZZ</name>
<sequence>MKDVLEYSLKKLKDACKKLEEGVKQAKDELDKDGVI</sequence>
<dbReference type="AlphaFoldDB" id="X1JLG2"/>
<evidence type="ECO:0000313" key="2">
    <source>
        <dbReference type="EMBL" id="GAH95571.1"/>
    </source>
</evidence>
<evidence type="ECO:0000256" key="1">
    <source>
        <dbReference type="SAM" id="Coils"/>
    </source>
</evidence>
<reference evidence="2" key="1">
    <citation type="journal article" date="2014" name="Front. Microbiol.">
        <title>High frequency of phylogenetically diverse reductive dehalogenase-homologous genes in deep subseafloor sedimentary metagenomes.</title>
        <authorList>
            <person name="Kawai M."/>
            <person name="Futagami T."/>
            <person name="Toyoda A."/>
            <person name="Takaki Y."/>
            <person name="Nishi S."/>
            <person name="Hori S."/>
            <person name="Arai W."/>
            <person name="Tsubouchi T."/>
            <person name="Morono Y."/>
            <person name="Uchiyama I."/>
            <person name="Ito T."/>
            <person name="Fujiyama A."/>
            <person name="Inagaki F."/>
            <person name="Takami H."/>
        </authorList>
    </citation>
    <scope>NUCLEOTIDE SEQUENCE</scope>
    <source>
        <strain evidence="2">Expedition CK06-06</strain>
    </source>
</reference>